<accession>A0A939TUH3</accession>
<reference evidence="1" key="1">
    <citation type="submission" date="2021-03" db="EMBL/GenBank/DDBJ databases">
        <title>Microbacterium sp. nov., a novel actinobacterium isolated from cow dung.</title>
        <authorList>
            <person name="Zhang L."/>
        </authorList>
    </citation>
    <scope>NUCLEOTIDE SEQUENCE</scope>
    <source>
        <strain evidence="1">NEAU-LLB</strain>
    </source>
</reference>
<dbReference type="AlphaFoldDB" id="A0A939TUH3"/>
<name>A0A939TUH3_9MICO</name>
<comment type="caution">
    <text evidence="1">The sequence shown here is derived from an EMBL/GenBank/DDBJ whole genome shotgun (WGS) entry which is preliminary data.</text>
</comment>
<protein>
    <submittedName>
        <fullName evidence="1">Uncharacterized protein</fullName>
    </submittedName>
</protein>
<evidence type="ECO:0000313" key="1">
    <source>
        <dbReference type="EMBL" id="MBO3664034.1"/>
    </source>
</evidence>
<sequence>MLLQFVLLSAIGLLCLAALGATVLDVARDGYRRHRAESSYGAPESTIADRIRA</sequence>
<dbReference type="RefSeq" id="WP_208503729.1">
    <property type="nucleotide sequence ID" value="NZ_JAGFOA010000004.1"/>
</dbReference>
<keyword evidence="2" id="KW-1185">Reference proteome</keyword>
<proteinExistence type="predicted"/>
<dbReference type="EMBL" id="JAGFOA010000004">
    <property type="protein sequence ID" value="MBO3664034.1"/>
    <property type="molecule type" value="Genomic_DNA"/>
</dbReference>
<evidence type="ECO:0000313" key="2">
    <source>
        <dbReference type="Proteomes" id="UP000680132"/>
    </source>
</evidence>
<dbReference type="Proteomes" id="UP000680132">
    <property type="component" value="Unassembled WGS sequence"/>
</dbReference>
<organism evidence="1 2">
    <name type="scientific">Microbacterium stercoris</name>
    <dbReference type="NCBI Taxonomy" id="2820289"/>
    <lineage>
        <taxon>Bacteria</taxon>
        <taxon>Bacillati</taxon>
        <taxon>Actinomycetota</taxon>
        <taxon>Actinomycetes</taxon>
        <taxon>Micrococcales</taxon>
        <taxon>Microbacteriaceae</taxon>
        <taxon>Microbacterium</taxon>
    </lineage>
</organism>
<gene>
    <name evidence="1" type="ORF">J5V96_10985</name>
</gene>